<feature type="region of interest" description="Disordered" evidence="1">
    <location>
        <begin position="1"/>
        <end position="90"/>
    </location>
</feature>
<dbReference type="EMBL" id="LODT01000001">
    <property type="protein sequence ID" value="KYR02619.1"/>
    <property type="molecule type" value="Genomic_DNA"/>
</dbReference>
<feature type="compositionally biased region" description="Polar residues" evidence="1">
    <location>
        <begin position="36"/>
        <end position="54"/>
    </location>
</feature>
<keyword evidence="3" id="KW-1185">Reference proteome</keyword>
<proteinExistence type="predicted"/>
<organism evidence="2 3">
    <name type="scientific">Tieghemostelium lacteum</name>
    <name type="common">Slime mold</name>
    <name type="synonym">Dictyostelium lacteum</name>
    <dbReference type="NCBI Taxonomy" id="361077"/>
    <lineage>
        <taxon>Eukaryota</taxon>
        <taxon>Amoebozoa</taxon>
        <taxon>Evosea</taxon>
        <taxon>Eumycetozoa</taxon>
        <taxon>Dictyostelia</taxon>
        <taxon>Dictyosteliales</taxon>
        <taxon>Raperosteliaceae</taxon>
        <taxon>Tieghemostelium</taxon>
    </lineage>
</organism>
<name>A0A152A8P0_TIELA</name>
<evidence type="ECO:0000313" key="3">
    <source>
        <dbReference type="Proteomes" id="UP000076078"/>
    </source>
</evidence>
<evidence type="ECO:0000313" key="2">
    <source>
        <dbReference type="EMBL" id="KYR02619.1"/>
    </source>
</evidence>
<reference evidence="2 3" key="1">
    <citation type="submission" date="2015-12" db="EMBL/GenBank/DDBJ databases">
        <title>Dictyostelia acquired genes for synthesis and detection of signals that induce cell-type specialization by lateral gene transfer from prokaryotes.</title>
        <authorList>
            <person name="Gloeckner G."/>
            <person name="Schaap P."/>
        </authorList>
    </citation>
    <scope>NUCLEOTIDE SEQUENCE [LARGE SCALE GENOMIC DNA]</scope>
    <source>
        <strain evidence="2 3">TK</strain>
    </source>
</reference>
<comment type="caution">
    <text evidence="2">The sequence shown here is derived from an EMBL/GenBank/DDBJ whole genome shotgun (WGS) entry which is preliminary data.</text>
</comment>
<sequence length="90" mass="10010">MSEHLVPANRAGSKRIPPPKTHHKVEDNSPPIASFGESNNIEVHNINSNGTPTSEKPHYEKPGHHFSHMQQSSIDKHSSSKGNFNINQPR</sequence>
<protein>
    <submittedName>
        <fullName evidence="2">Ankyrin repeat-containing protein</fullName>
    </submittedName>
</protein>
<dbReference type="Proteomes" id="UP000076078">
    <property type="component" value="Unassembled WGS sequence"/>
</dbReference>
<evidence type="ECO:0000256" key="1">
    <source>
        <dbReference type="SAM" id="MobiDB-lite"/>
    </source>
</evidence>
<dbReference type="AlphaFoldDB" id="A0A152A8P0"/>
<dbReference type="InParanoid" id="A0A152A8P0"/>
<accession>A0A152A8P0</accession>
<feature type="compositionally biased region" description="Polar residues" evidence="1">
    <location>
        <begin position="80"/>
        <end position="90"/>
    </location>
</feature>
<gene>
    <name evidence="2" type="ORF">DLAC_00067</name>
</gene>